<gene>
    <name evidence="1" type="ORF">RCL2_002138800</name>
</gene>
<dbReference type="OrthoDB" id="2440185at2759"/>
<evidence type="ECO:0000313" key="1">
    <source>
        <dbReference type="EMBL" id="GES94673.1"/>
    </source>
</evidence>
<accession>A0A8H3LTK7</accession>
<reference evidence="1" key="1">
    <citation type="submission" date="2019-10" db="EMBL/GenBank/DDBJ databases">
        <title>Conservation and host-specific expression of non-tandemly repeated heterogenous ribosome RNA gene in arbuscular mycorrhizal fungi.</title>
        <authorList>
            <person name="Maeda T."/>
            <person name="Kobayashi Y."/>
            <person name="Nakagawa T."/>
            <person name="Ezawa T."/>
            <person name="Yamaguchi K."/>
            <person name="Bino T."/>
            <person name="Nishimoto Y."/>
            <person name="Shigenobu S."/>
            <person name="Kawaguchi M."/>
        </authorList>
    </citation>
    <scope>NUCLEOTIDE SEQUENCE</scope>
    <source>
        <strain evidence="1">HR1</strain>
    </source>
</reference>
<protein>
    <recommendedName>
        <fullName evidence="3">MULE transposase domain-containing protein</fullName>
    </recommendedName>
</protein>
<sequence length="87" mass="10356">MMLLYLLKQEEDPDYVVIPRLEGPANELTGIFWMTSQQCTDLWSKFHNIIIYDITSKQINMRWLLVHLFVAIDNNYKTRIVIQALIK</sequence>
<dbReference type="Proteomes" id="UP000615446">
    <property type="component" value="Unassembled WGS sequence"/>
</dbReference>
<dbReference type="AlphaFoldDB" id="A0A8H3LTK7"/>
<dbReference type="EMBL" id="BLAL01000238">
    <property type="protein sequence ID" value="GES94673.1"/>
    <property type="molecule type" value="Genomic_DNA"/>
</dbReference>
<proteinExistence type="predicted"/>
<evidence type="ECO:0008006" key="3">
    <source>
        <dbReference type="Google" id="ProtNLM"/>
    </source>
</evidence>
<comment type="caution">
    <text evidence="1">The sequence shown here is derived from an EMBL/GenBank/DDBJ whole genome shotgun (WGS) entry which is preliminary data.</text>
</comment>
<organism evidence="1 2">
    <name type="scientific">Rhizophagus clarus</name>
    <dbReference type="NCBI Taxonomy" id="94130"/>
    <lineage>
        <taxon>Eukaryota</taxon>
        <taxon>Fungi</taxon>
        <taxon>Fungi incertae sedis</taxon>
        <taxon>Mucoromycota</taxon>
        <taxon>Glomeromycotina</taxon>
        <taxon>Glomeromycetes</taxon>
        <taxon>Glomerales</taxon>
        <taxon>Glomeraceae</taxon>
        <taxon>Rhizophagus</taxon>
    </lineage>
</organism>
<name>A0A8H3LTK7_9GLOM</name>
<evidence type="ECO:0000313" key="2">
    <source>
        <dbReference type="Proteomes" id="UP000615446"/>
    </source>
</evidence>